<reference evidence="1" key="1">
    <citation type="submission" date="2015-12" db="EMBL/GenBank/DDBJ databases">
        <title>Update maize B73 reference genome by single molecule sequencing technologies.</title>
        <authorList>
            <consortium name="Maize Genome Sequencing Project"/>
            <person name="Ware D."/>
        </authorList>
    </citation>
    <scope>NUCLEOTIDE SEQUENCE [LARGE SCALE GENOMIC DNA]</scope>
    <source>
        <tissue evidence="1">Seedling</tissue>
    </source>
</reference>
<organism evidence="1">
    <name type="scientific">Zea mays</name>
    <name type="common">Maize</name>
    <dbReference type="NCBI Taxonomy" id="4577"/>
    <lineage>
        <taxon>Eukaryota</taxon>
        <taxon>Viridiplantae</taxon>
        <taxon>Streptophyta</taxon>
        <taxon>Embryophyta</taxon>
        <taxon>Tracheophyta</taxon>
        <taxon>Spermatophyta</taxon>
        <taxon>Magnoliopsida</taxon>
        <taxon>Liliopsida</taxon>
        <taxon>Poales</taxon>
        <taxon>Poaceae</taxon>
        <taxon>PACMAD clade</taxon>
        <taxon>Panicoideae</taxon>
        <taxon>Andropogonodae</taxon>
        <taxon>Andropogoneae</taxon>
        <taxon>Tripsacinae</taxon>
        <taxon>Zea</taxon>
    </lineage>
</organism>
<proteinExistence type="predicted"/>
<dbReference type="AlphaFoldDB" id="A0A1D6LB73"/>
<name>A0A1D6LB73_MAIZE</name>
<protein>
    <submittedName>
        <fullName evidence="1">Uncharacterized protein</fullName>
    </submittedName>
</protein>
<accession>A0A1D6LB73</accession>
<sequence>MGPMTEAERRTHRFGGVSGSSSRPDLRSRRTQQARGARVVQCFDMCATIQAQWLDDIPIHFRLLHCGVRLLQSSSNHATCLTVVFYHCTCCWTNLWTGGL</sequence>
<dbReference type="EMBL" id="CM007647">
    <property type="protein sequence ID" value="ONM11339.1"/>
    <property type="molecule type" value="Genomic_DNA"/>
</dbReference>
<gene>
    <name evidence="1" type="ORF">ZEAMMB73_Zm00001d034772</name>
</gene>
<evidence type="ECO:0000313" key="1">
    <source>
        <dbReference type="EMBL" id="ONM11339.1"/>
    </source>
</evidence>